<dbReference type="Proteomes" id="UP001470230">
    <property type="component" value="Unassembled WGS sequence"/>
</dbReference>
<evidence type="ECO:0000313" key="7">
    <source>
        <dbReference type="Proteomes" id="UP001470230"/>
    </source>
</evidence>
<dbReference type="SUPFAM" id="SSF69635">
    <property type="entry name" value="Type III secretory system chaperone-like"/>
    <property type="match status" value="1"/>
</dbReference>
<dbReference type="InterPro" id="IPR050167">
    <property type="entry name" value="Ser_Thr_protein_kinase"/>
</dbReference>
<keyword evidence="7" id="KW-1185">Reference proteome</keyword>
<feature type="region of interest" description="Disordered" evidence="4">
    <location>
        <begin position="135"/>
        <end position="237"/>
    </location>
</feature>
<dbReference type="InterPro" id="IPR008271">
    <property type="entry name" value="Ser/Thr_kinase_AS"/>
</dbReference>
<dbReference type="Gene3D" id="1.10.510.10">
    <property type="entry name" value="Transferase(Phosphotransferase) domain 1"/>
    <property type="match status" value="1"/>
</dbReference>
<dbReference type="PROSITE" id="PS50011">
    <property type="entry name" value="PROTEIN_KINASE_DOM"/>
    <property type="match status" value="1"/>
</dbReference>
<evidence type="ECO:0000313" key="6">
    <source>
        <dbReference type="EMBL" id="KAK8892914.1"/>
    </source>
</evidence>
<evidence type="ECO:0000256" key="3">
    <source>
        <dbReference type="PROSITE-ProRule" id="PRU10141"/>
    </source>
</evidence>
<dbReference type="EMBL" id="JAPFFF010000004">
    <property type="protein sequence ID" value="KAK8892914.1"/>
    <property type="molecule type" value="Genomic_DNA"/>
</dbReference>
<evidence type="ECO:0000256" key="1">
    <source>
        <dbReference type="ARBA" id="ARBA00022741"/>
    </source>
</evidence>
<sequence length="547" mass="62392">MEKFCKILKTFANKIGLRNLQINESGYCCLDVDNGKLFHFKFDNKRNLMMIISEIGELPDKNRAAVMRYMLRMNAIPEETKGFTLGYNNESGKASIGYQYPLRFMTAEVFEDIFKVFIDEADKWRNLLQEFLNGKLPKDEKPTPGGNVFTHPKEENDDKEPNDKSKKDKDKKDKESKKSKKVDKDQIGKSSKGEKDSIKKSTKGRKDSLRKSSKGERESIRKSSQDEKESKKKSKTIKAKDIEEDDDNDQFGLKILDITQIDSLKKLGKIGRGSTSEVFRVSSINNKIYALKVFIPDIFKEDDDDDISLSATQGCDIEYMRQFIKDYEILNSLNHPNFVKAYGICMGDETHSLSILLEYCPYNLKNEVLNMKKPNMAATVYELARAMKHVHSLGIIHRDLKPENILLDEHKHVKLSDFGSAAIVDADTLMISRTKQPGTAEYMAPELIKGSSHYDEKIDVYSFGVVMYYILTGGRLPHITFMEVGLGKKAKIPNSINKFSSDLINNCWTFDPAGRPTFSDIVECIEKNEFKLIDGVGRNDILDLFTQ</sequence>
<comment type="caution">
    <text evidence="6">The sequence shown here is derived from an EMBL/GenBank/DDBJ whole genome shotgun (WGS) entry which is preliminary data.</text>
</comment>
<dbReference type="InterPro" id="IPR017441">
    <property type="entry name" value="Protein_kinase_ATP_BS"/>
</dbReference>
<dbReference type="PROSITE" id="PS00108">
    <property type="entry name" value="PROTEIN_KINASE_ST"/>
    <property type="match status" value="1"/>
</dbReference>
<dbReference type="Gene3D" id="3.30.1460.10">
    <property type="match status" value="1"/>
</dbReference>
<dbReference type="PANTHER" id="PTHR23257">
    <property type="entry name" value="SERINE-THREONINE PROTEIN KINASE"/>
    <property type="match status" value="1"/>
</dbReference>
<reference evidence="6 7" key="1">
    <citation type="submission" date="2024-04" db="EMBL/GenBank/DDBJ databases">
        <title>Tritrichomonas musculus Genome.</title>
        <authorList>
            <person name="Alves-Ferreira E."/>
            <person name="Grigg M."/>
            <person name="Lorenzi H."/>
            <person name="Galac M."/>
        </authorList>
    </citation>
    <scope>NUCLEOTIDE SEQUENCE [LARGE SCALE GENOMIC DNA]</scope>
    <source>
        <strain evidence="6 7">EAF2021</strain>
    </source>
</reference>
<protein>
    <recommendedName>
        <fullName evidence="5">Protein kinase domain-containing protein</fullName>
    </recommendedName>
</protein>
<feature type="compositionally biased region" description="Basic and acidic residues" evidence="4">
    <location>
        <begin position="151"/>
        <end position="230"/>
    </location>
</feature>
<evidence type="ECO:0000256" key="4">
    <source>
        <dbReference type="SAM" id="MobiDB-lite"/>
    </source>
</evidence>
<keyword evidence="2 3" id="KW-0067">ATP-binding</keyword>
<feature type="binding site" evidence="3">
    <location>
        <position position="292"/>
    </location>
    <ligand>
        <name>ATP</name>
        <dbReference type="ChEBI" id="CHEBI:30616"/>
    </ligand>
</feature>
<dbReference type="InterPro" id="IPR000719">
    <property type="entry name" value="Prot_kinase_dom"/>
</dbReference>
<dbReference type="Pfam" id="PF00069">
    <property type="entry name" value="Pkinase"/>
    <property type="match status" value="1"/>
</dbReference>
<dbReference type="InterPro" id="IPR011009">
    <property type="entry name" value="Kinase-like_dom_sf"/>
</dbReference>
<name>A0ABR2KP30_9EUKA</name>
<organism evidence="6 7">
    <name type="scientific">Tritrichomonas musculus</name>
    <dbReference type="NCBI Taxonomy" id="1915356"/>
    <lineage>
        <taxon>Eukaryota</taxon>
        <taxon>Metamonada</taxon>
        <taxon>Parabasalia</taxon>
        <taxon>Tritrichomonadida</taxon>
        <taxon>Tritrichomonadidae</taxon>
        <taxon>Tritrichomonas</taxon>
    </lineage>
</organism>
<keyword evidence="1 3" id="KW-0547">Nucleotide-binding</keyword>
<dbReference type="InterPro" id="IPR010261">
    <property type="entry name" value="Tir_chaperone"/>
</dbReference>
<gene>
    <name evidence="6" type="ORF">M9Y10_030166</name>
</gene>
<dbReference type="Pfam" id="PF05932">
    <property type="entry name" value="CesT"/>
    <property type="match status" value="1"/>
</dbReference>
<evidence type="ECO:0000256" key="2">
    <source>
        <dbReference type="ARBA" id="ARBA00022840"/>
    </source>
</evidence>
<evidence type="ECO:0000259" key="5">
    <source>
        <dbReference type="PROSITE" id="PS50011"/>
    </source>
</evidence>
<dbReference type="CDD" id="cd16364">
    <property type="entry name" value="T3SC_I-like"/>
    <property type="match status" value="1"/>
</dbReference>
<proteinExistence type="predicted"/>
<dbReference type="PROSITE" id="PS00107">
    <property type="entry name" value="PROTEIN_KINASE_ATP"/>
    <property type="match status" value="1"/>
</dbReference>
<dbReference type="SMART" id="SM00220">
    <property type="entry name" value="S_TKc"/>
    <property type="match status" value="1"/>
</dbReference>
<dbReference type="SUPFAM" id="SSF56112">
    <property type="entry name" value="Protein kinase-like (PK-like)"/>
    <property type="match status" value="1"/>
</dbReference>
<accession>A0ABR2KP30</accession>
<feature type="domain" description="Protein kinase" evidence="5">
    <location>
        <begin position="264"/>
        <end position="531"/>
    </location>
</feature>